<dbReference type="Gramene" id="evm.model.02.2644">
    <property type="protein sequence ID" value="cds.evm.model.02.2644"/>
    <property type="gene ID" value="evm.TU.02.2644"/>
</dbReference>
<proteinExistence type="predicted"/>
<dbReference type="Proteomes" id="UP000596661">
    <property type="component" value="Chromosome 2"/>
</dbReference>
<dbReference type="PANTHER" id="PTHR36721">
    <property type="entry name" value="PROLINE-RICH FAMILY PROTEIN"/>
    <property type="match status" value="1"/>
</dbReference>
<dbReference type="OMA" id="RIFKQPE"/>
<reference evidence="3" key="2">
    <citation type="submission" date="2021-03" db="UniProtKB">
        <authorList>
            <consortium name="EnsemblPlants"/>
        </authorList>
    </citation>
    <scope>IDENTIFICATION</scope>
</reference>
<name>A0A803NY99_CANSA</name>
<keyword evidence="2" id="KW-0812">Transmembrane</keyword>
<evidence type="ECO:0000256" key="1">
    <source>
        <dbReference type="SAM" id="MobiDB-lite"/>
    </source>
</evidence>
<feature type="compositionally biased region" description="Low complexity" evidence="1">
    <location>
        <begin position="45"/>
        <end position="54"/>
    </location>
</feature>
<evidence type="ECO:0000313" key="4">
    <source>
        <dbReference type="Proteomes" id="UP000596661"/>
    </source>
</evidence>
<keyword evidence="2" id="KW-0472">Membrane</keyword>
<reference evidence="3" key="1">
    <citation type="submission" date="2018-11" db="EMBL/GenBank/DDBJ databases">
        <authorList>
            <person name="Grassa J C."/>
        </authorList>
    </citation>
    <scope>NUCLEOTIDE SEQUENCE [LARGE SCALE GENOMIC DNA]</scope>
</reference>
<feature type="compositionally biased region" description="Pro residues" evidence="1">
    <location>
        <begin position="21"/>
        <end position="44"/>
    </location>
</feature>
<feature type="transmembrane region" description="Helical" evidence="2">
    <location>
        <begin position="91"/>
        <end position="112"/>
    </location>
</feature>
<accession>A0A803NY99</accession>
<protein>
    <submittedName>
        <fullName evidence="3">Uncharacterized protein</fullName>
    </submittedName>
</protein>
<evidence type="ECO:0000256" key="2">
    <source>
        <dbReference type="SAM" id="Phobius"/>
    </source>
</evidence>
<dbReference type="EnsemblPlants" id="evm.model.02.2644">
    <property type="protein sequence ID" value="cds.evm.model.02.2644"/>
    <property type="gene ID" value="evm.TU.02.2644"/>
</dbReference>
<dbReference type="PANTHER" id="PTHR36721:SF1">
    <property type="entry name" value="OS04G0446401 PROTEIN"/>
    <property type="match status" value="1"/>
</dbReference>
<feature type="region of interest" description="Disordered" evidence="1">
    <location>
        <begin position="1"/>
        <end position="85"/>
    </location>
</feature>
<keyword evidence="4" id="KW-1185">Reference proteome</keyword>
<organism evidence="3 4">
    <name type="scientific">Cannabis sativa</name>
    <name type="common">Hemp</name>
    <name type="synonym">Marijuana</name>
    <dbReference type="NCBI Taxonomy" id="3483"/>
    <lineage>
        <taxon>Eukaryota</taxon>
        <taxon>Viridiplantae</taxon>
        <taxon>Streptophyta</taxon>
        <taxon>Embryophyta</taxon>
        <taxon>Tracheophyta</taxon>
        <taxon>Spermatophyta</taxon>
        <taxon>Magnoliopsida</taxon>
        <taxon>eudicotyledons</taxon>
        <taxon>Gunneridae</taxon>
        <taxon>Pentapetalae</taxon>
        <taxon>rosids</taxon>
        <taxon>fabids</taxon>
        <taxon>Rosales</taxon>
        <taxon>Cannabaceae</taxon>
        <taxon>Cannabis</taxon>
    </lineage>
</organism>
<sequence>MGQEGIGKTVRAVTVKRALCSPPPPVQSPPPPSPPKSPPPPASPQLPSNIESNKSPPPPINSPHRHPFSHKRKPPPPPPPHEHKINAGKKIGLLFSGIAAILQIGVISFLVFKRRQLLKVNDRYEACS</sequence>
<dbReference type="AlphaFoldDB" id="A0A803NY99"/>
<dbReference type="EMBL" id="UZAU01000235">
    <property type="status" value="NOT_ANNOTATED_CDS"/>
    <property type="molecule type" value="Genomic_DNA"/>
</dbReference>
<evidence type="ECO:0000313" key="3">
    <source>
        <dbReference type="EnsemblPlants" id="cds.evm.model.02.2644"/>
    </source>
</evidence>
<feature type="compositionally biased region" description="Basic residues" evidence="1">
    <location>
        <begin position="63"/>
        <end position="74"/>
    </location>
</feature>
<keyword evidence="2" id="KW-1133">Transmembrane helix</keyword>